<dbReference type="PROSITE" id="PS51882">
    <property type="entry name" value="G_ALPHA"/>
    <property type="match status" value="1"/>
</dbReference>
<dbReference type="EMBL" id="MRZV01000119">
    <property type="protein sequence ID" value="PIK58216.1"/>
    <property type="molecule type" value="Genomic_DNA"/>
</dbReference>
<dbReference type="GO" id="GO:0005525">
    <property type="term" value="F:GTP binding"/>
    <property type="evidence" value="ECO:0007669"/>
    <property type="project" value="UniProtKB-KW"/>
</dbReference>
<dbReference type="GO" id="GO:0007191">
    <property type="term" value="P:adenylate cyclase-activating dopamine receptor signaling pathway"/>
    <property type="evidence" value="ECO:0007669"/>
    <property type="project" value="TreeGrafter"/>
</dbReference>
<keyword evidence="1 4" id="KW-0547">Nucleotide-binding</keyword>
<evidence type="ECO:0000313" key="6">
    <source>
        <dbReference type="Proteomes" id="UP000230750"/>
    </source>
</evidence>
<keyword evidence="6" id="KW-1185">Reference proteome</keyword>
<dbReference type="GO" id="GO:0005737">
    <property type="term" value="C:cytoplasm"/>
    <property type="evidence" value="ECO:0007669"/>
    <property type="project" value="TreeGrafter"/>
</dbReference>
<dbReference type="InterPro" id="IPR027417">
    <property type="entry name" value="P-loop_NTPase"/>
</dbReference>
<feature type="binding site" evidence="4">
    <location>
        <begin position="16"/>
        <end position="19"/>
    </location>
    <ligand>
        <name>GTP</name>
        <dbReference type="ChEBI" id="CHEBI:37565"/>
    </ligand>
</feature>
<dbReference type="OrthoDB" id="6256703at2759"/>
<organism evidence="5 6">
    <name type="scientific">Stichopus japonicus</name>
    <name type="common">Sea cucumber</name>
    <dbReference type="NCBI Taxonomy" id="307972"/>
    <lineage>
        <taxon>Eukaryota</taxon>
        <taxon>Metazoa</taxon>
        <taxon>Echinodermata</taxon>
        <taxon>Eleutherozoa</taxon>
        <taxon>Echinozoa</taxon>
        <taxon>Holothuroidea</taxon>
        <taxon>Aspidochirotacea</taxon>
        <taxon>Aspidochirotida</taxon>
        <taxon>Stichopodidae</taxon>
        <taxon>Apostichopus</taxon>
    </lineage>
</organism>
<keyword evidence="2 4" id="KW-0342">GTP-binding</keyword>
<dbReference type="GO" id="GO:0001664">
    <property type="term" value="F:G protein-coupled receptor binding"/>
    <property type="evidence" value="ECO:0007669"/>
    <property type="project" value="TreeGrafter"/>
</dbReference>
<dbReference type="GO" id="GO:0003924">
    <property type="term" value="F:GTPase activity"/>
    <property type="evidence" value="ECO:0007669"/>
    <property type="project" value="InterPro"/>
</dbReference>
<dbReference type="GO" id="GO:0007606">
    <property type="term" value="P:sensory perception of chemical stimulus"/>
    <property type="evidence" value="ECO:0007669"/>
    <property type="project" value="TreeGrafter"/>
</dbReference>
<dbReference type="STRING" id="307972.A0A2G8LD51"/>
<dbReference type="PANTHER" id="PTHR10218">
    <property type="entry name" value="GTP-BINDING PROTEIN ALPHA SUBUNIT"/>
    <property type="match status" value="1"/>
</dbReference>
<dbReference type="Proteomes" id="UP000230750">
    <property type="component" value="Unassembled WGS sequence"/>
</dbReference>
<dbReference type="InterPro" id="IPR001019">
    <property type="entry name" value="Gprotein_alpha_su"/>
</dbReference>
<keyword evidence="3" id="KW-0807">Transducer</keyword>
<accession>A0A2G8LD51</accession>
<evidence type="ECO:0000256" key="3">
    <source>
        <dbReference type="ARBA" id="ARBA00023224"/>
    </source>
</evidence>
<evidence type="ECO:0000256" key="2">
    <source>
        <dbReference type="ARBA" id="ARBA00023134"/>
    </source>
</evidence>
<dbReference type="Gene3D" id="3.40.50.300">
    <property type="entry name" value="P-loop containing nucleotide triphosphate hydrolases"/>
    <property type="match status" value="1"/>
</dbReference>
<dbReference type="GO" id="GO:0031683">
    <property type="term" value="F:G-protein beta/gamma-subunit complex binding"/>
    <property type="evidence" value="ECO:0007669"/>
    <property type="project" value="InterPro"/>
</dbReference>
<evidence type="ECO:0000313" key="5">
    <source>
        <dbReference type="EMBL" id="PIK58216.1"/>
    </source>
</evidence>
<evidence type="ECO:0000256" key="4">
    <source>
        <dbReference type="PIRSR" id="PIRSR601019-1"/>
    </source>
</evidence>
<evidence type="ECO:0000256" key="1">
    <source>
        <dbReference type="ARBA" id="ARBA00022741"/>
    </source>
</evidence>
<reference evidence="5 6" key="1">
    <citation type="journal article" date="2017" name="PLoS Biol.">
        <title>The sea cucumber genome provides insights into morphological evolution and visceral regeneration.</title>
        <authorList>
            <person name="Zhang X."/>
            <person name="Sun L."/>
            <person name="Yuan J."/>
            <person name="Sun Y."/>
            <person name="Gao Y."/>
            <person name="Zhang L."/>
            <person name="Li S."/>
            <person name="Dai H."/>
            <person name="Hamel J.F."/>
            <person name="Liu C."/>
            <person name="Yu Y."/>
            <person name="Liu S."/>
            <person name="Lin W."/>
            <person name="Guo K."/>
            <person name="Jin S."/>
            <person name="Xu P."/>
            <person name="Storey K.B."/>
            <person name="Huan P."/>
            <person name="Zhang T."/>
            <person name="Zhou Y."/>
            <person name="Zhang J."/>
            <person name="Lin C."/>
            <person name="Li X."/>
            <person name="Xing L."/>
            <person name="Huo D."/>
            <person name="Sun M."/>
            <person name="Wang L."/>
            <person name="Mercier A."/>
            <person name="Li F."/>
            <person name="Yang H."/>
            <person name="Xiang J."/>
        </authorList>
    </citation>
    <scope>NUCLEOTIDE SEQUENCE [LARGE SCALE GENOMIC DNA]</scope>
    <source>
        <strain evidence="5">Shaxun</strain>
        <tissue evidence="5">Muscle</tissue>
    </source>
</reference>
<protein>
    <submittedName>
        <fullName evidence="5">Putative guanine nucleotide-binding protein G(S) subunit alpha</fullName>
    </submittedName>
</protein>
<sequence length="150" mass="17726">MKQRFLQDTSVIMFLNKQDILALKVSSGRTKLDTYFPDYIDYKATSTVEHVEPAFCCCISESQKKKQRRKESAFPALDIFESRELFKAKCYIRDRFQSKSVTKKNESSFVRRCYPHYTCAIDTENVRHVFDSTKDIIQRMHLDKLGVVRY</sequence>
<comment type="caution">
    <text evidence="5">The sequence shown here is derived from an EMBL/GenBank/DDBJ whole genome shotgun (WGS) entry which is preliminary data.</text>
</comment>
<dbReference type="PANTHER" id="PTHR10218:SF212">
    <property type="entry name" value="G PROTEIN ALPHA S SUBUNIT"/>
    <property type="match status" value="1"/>
</dbReference>
<name>A0A2G8LD51_STIJA</name>
<proteinExistence type="predicted"/>
<dbReference type="GO" id="GO:0005834">
    <property type="term" value="C:heterotrimeric G-protein complex"/>
    <property type="evidence" value="ECO:0007669"/>
    <property type="project" value="TreeGrafter"/>
</dbReference>
<dbReference type="AlphaFoldDB" id="A0A2G8LD51"/>
<gene>
    <name evidence="5" type="ORF">BSL78_04867</name>
</gene>
<dbReference type="SUPFAM" id="SSF52540">
    <property type="entry name" value="P-loop containing nucleoside triphosphate hydrolases"/>
    <property type="match status" value="1"/>
</dbReference>
<dbReference type="Pfam" id="PF00503">
    <property type="entry name" value="G-alpha"/>
    <property type="match status" value="1"/>
</dbReference>